<reference evidence="3 4" key="2">
    <citation type="submission" date="2020-07" db="EMBL/GenBank/DDBJ databases">
        <authorList>
            <person name="Yu X."/>
        </authorList>
    </citation>
    <scope>NUCLEOTIDE SEQUENCE [LARGE SCALE GENOMIC DNA]</scope>
    <source>
        <strain evidence="4">24</strain>
    </source>
</reference>
<sequence>MTTIAPQRTAPAYSFGRPKPAKINGLAVVSLICGILQYFVLFLPCWLVTIPVGINALQQTRDDTGRRIAIAGLTLSLTHFAIYAFVFVWLLTTR</sequence>
<proteinExistence type="predicted"/>
<accession>A0A7D6E8H7</accession>
<evidence type="ECO:0000313" key="3">
    <source>
        <dbReference type="EMBL" id="QLL09662.1"/>
    </source>
</evidence>
<reference evidence="4" key="1">
    <citation type="submission" date="2020-07" db="EMBL/GenBank/DDBJ databases">
        <title>Description of Mycobacterium gordonae subsp. intergordonae subsp.nov. and Mycobacterium gordonae subsp. gordonae subsp. nov.</title>
        <authorList>
            <person name="Yu X."/>
        </authorList>
    </citation>
    <scope>NUCLEOTIDE SEQUENCE [LARGE SCALE GENOMIC DNA]</scope>
    <source>
        <strain evidence="4">24</strain>
    </source>
</reference>
<feature type="transmembrane region" description="Helical" evidence="1">
    <location>
        <begin position="68"/>
        <end position="91"/>
    </location>
</feature>
<feature type="transmembrane region" description="Helical" evidence="1">
    <location>
        <begin position="23"/>
        <end position="47"/>
    </location>
</feature>
<keyword evidence="1" id="KW-1133">Transmembrane helix</keyword>
<gene>
    <name evidence="3" type="ORF">H0P51_12800</name>
</gene>
<evidence type="ECO:0000313" key="4">
    <source>
        <dbReference type="Proteomes" id="UP000510682"/>
    </source>
</evidence>
<keyword evidence="1" id="KW-0472">Membrane</keyword>
<dbReference type="Pfam" id="PF13828">
    <property type="entry name" value="DUF4190"/>
    <property type="match status" value="1"/>
</dbReference>
<keyword evidence="4" id="KW-1185">Reference proteome</keyword>
<reference evidence="4" key="3">
    <citation type="submission" date="2023-07" db="EMBL/GenBank/DDBJ databases">
        <title>Description of Mycobacterium gordonae subsp. intergordonae subsp.nov. and Mycobacterium gordonae subsp. gordonae subsp. nov.</title>
        <authorList>
            <person name="Huang H."/>
        </authorList>
    </citation>
    <scope>NUCLEOTIDE SEQUENCE [LARGE SCALE GENOMIC DNA]</scope>
    <source>
        <strain evidence="4">24</strain>
    </source>
</reference>
<feature type="domain" description="DUF4190" evidence="2">
    <location>
        <begin position="26"/>
        <end position="84"/>
    </location>
</feature>
<dbReference type="Proteomes" id="UP000510682">
    <property type="component" value="Chromosome"/>
</dbReference>
<evidence type="ECO:0000256" key="1">
    <source>
        <dbReference type="SAM" id="Phobius"/>
    </source>
</evidence>
<dbReference type="AlphaFoldDB" id="A0A7D6E8H7"/>
<organism evidence="3 4">
    <name type="scientific">Mycobacterium vicinigordonae</name>
    <dbReference type="NCBI Taxonomy" id="1719132"/>
    <lineage>
        <taxon>Bacteria</taxon>
        <taxon>Bacillati</taxon>
        <taxon>Actinomycetota</taxon>
        <taxon>Actinomycetes</taxon>
        <taxon>Mycobacteriales</taxon>
        <taxon>Mycobacteriaceae</taxon>
        <taxon>Mycobacterium</taxon>
    </lineage>
</organism>
<dbReference type="EMBL" id="CP059165">
    <property type="protein sequence ID" value="QLL09662.1"/>
    <property type="molecule type" value="Genomic_DNA"/>
</dbReference>
<dbReference type="RefSeq" id="WP_180918408.1">
    <property type="nucleotide sequence ID" value="NZ_CP059165.1"/>
</dbReference>
<evidence type="ECO:0000259" key="2">
    <source>
        <dbReference type="Pfam" id="PF13828"/>
    </source>
</evidence>
<name>A0A7D6E8H7_9MYCO</name>
<keyword evidence="1" id="KW-0812">Transmembrane</keyword>
<dbReference type="InterPro" id="IPR025241">
    <property type="entry name" value="DUF4190"/>
</dbReference>
<protein>
    <submittedName>
        <fullName evidence="3">DUF4190 domain-containing protein</fullName>
    </submittedName>
</protein>
<dbReference type="KEGG" id="mgor:H0P51_12800"/>